<feature type="chain" id="PRO_5014142020" evidence="1">
    <location>
        <begin position="21"/>
        <end position="107"/>
    </location>
</feature>
<dbReference type="VEuPathDB" id="FungiDB:P170DRAFT_477330"/>
<evidence type="ECO:0000313" key="3">
    <source>
        <dbReference type="Proteomes" id="UP000234275"/>
    </source>
</evidence>
<gene>
    <name evidence="2" type="ORF">P170DRAFT_477330</name>
</gene>
<protein>
    <submittedName>
        <fullName evidence="2">Uncharacterized protein</fullName>
    </submittedName>
</protein>
<evidence type="ECO:0000313" key="2">
    <source>
        <dbReference type="EMBL" id="PLB46449.1"/>
    </source>
</evidence>
<organism evidence="2 3">
    <name type="scientific">Aspergillus steynii IBT 23096</name>
    <dbReference type="NCBI Taxonomy" id="1392250"/>
    <lineage>
        <taxon>Eukaryota</taxon>
        <taxon>Fungi</taxon>
        <taxon>Dikarya</taxon>
        <taxon>Ascomycota</taxon>
        <taxon>Pezizomycotina</taxon>
        <taxon>Eurotiomycetes</taxon>
        <taxon>Eurotiomycetidae</taxon>
        <taxon>Eurotiales</taxon>
        <taxon>Aspergillaceae</taxon>
        <taxon>Aspergillus</taxon>
        <taxon>Aspergillus subgen. Circumdati</taxon>
    </lineage>
</organism>
<comment type="caution">
    <text evidence="2">The sequence shown here is derived from an EMBL/GenBank/DDBJ whole genome shotgun (WGS) entry which is preliminary data.</text>
</comment>
<dbReference type="Proteomes" id="UP000234275">
    <property type="component" value="Unassembled WGS sequence"/>
</dbReference>
<keyword evidence="1" id="KW-0732">Signal</keyword>
<dbReference type="AlphaFoldDB" id="A0A2I2G0P5"/>
<accession>A0A2I2G0P5</accession>
<feature type="signal peptide" evidence="1">
    <location>
        <begin position="1"/>
        <end position="20"/>
    </location>
</feature>
<name>A0A2I2G0P5_9EURO</name>
<evidence type="ECO:0000256" key="1">
    <source>
        <dbReference type="SAM" id="SignalP"/>
    </source>
</evidence>
<keyword evidence="3" id="KW-1185">Reference proteome</keyword>
<dbReference type="OrthoDB" id="4186099at2759"/>
<dbReference type="RefSeq" id="XP_024701751.1">
    <property type="nucleotide sequence ID" value="XM_024853443.1"/>
</dbReference>
<reference evidence="2 3" key="1">
    <citation type="submission" date="2016-12" db="EMBL/GenBank/DDBJ databases">
        <title>The genomes of Aspergillus section Nigri reveals drivers in fungal speciation.</title>
        <authorList>
            <consortium name="DOE Joint Genome Institute"/>
            <person name="Vesth T.C."/>
            <person name="Nybo J."/>
            <person name="Theobald S."/>
            <person name="Brandl J."/>
            <person name="Frisvad J.C."/>
            <person name="Nielsen K.F."/>
            <person name="Lyhne E.K."/>
            <person name="Kogle M.E."/>
            <person name="Kuo A."/>
            <person name="Riley R."/>
            <person name="Clum A."/>
            <person name="Nolan M."/>
            <person name="Lipzen A."/>
            <person name="Salamov A."/>
            <person name="Henrissat B."/>
            <person name="Wiebenga A."/>
            <person name="De Vries R.P."/>
            <person name="Grigoriev I.V."/>
            <person name="Mortensen U.H."/>
            <person name="Andersen M.R."/>
            <person name="Baker S.E."/>
        </authorList>
    </citation>
    <scope>NUCLEOTIDE SEQUENCE [LARGE SCALE GENOMIC DNA]</scope>
    <source>
        <strain evidence="2 3">IBT 23096</strain>
    </source>
</reference>
<dbReference type="EMBL" id="MSFO01000006">
    <property type="protein sequence ID" value="PLB46449.1"/>
    <property type="molecule type" value="Genomic_DNA"/>
</dbReference>
<proteinExistence type="predicted"/>
<dbReference type="GeneID" id="36561141"/>
<sequence>MKFITTIATIALAFAGSASAATCTPGVDYCSKTLQDIDSNNEGAIKSALTIDGEPILANIPAVWHQYIFHCNSDKSLTLAGGCAGGCEITGQGKNDICHKYKEGEED</sequence>